<dbReference type="SFLD" id="SFLDG01018">
    <property type="entry name" value="Squalene/Phytoene_Synthase_Lik"/>
    <property type="match status" value="1"/>
</dbReference>
<dbReference type="CDD" id="cd00683">
    <property type="entry name" value="Trans_IPPS_HH"/>
    <property type="match status" value="1"/>
</dbReference>
<evidence type="ECO:0000313" key="3">
    <source>
        <dbReference type="Proteomes" id="UP000240708"/>
    </source>
</evidence>
<dbReference type="GO" id="GO:0004311">
    <property type="term" value="F:geranylgeranyl diphosphate synthase activity"/>
    <property type="evidence" value="ECO:0007669"/>
    <property type="project" value="InterPro"/>
</dbReference>
<sequence length="282" mass="32758">MGMDAKMLYDQTTFECSKLITQRYSTSFTLGIKTLDKKFHLPIYAIYGFVRYADEIVDTFHDKDKKTLLDQFKLDTYEAIENKISLNPVLHAFQLIVNQYQIDLDLIEAFLKSMEMDLDFKSYNDSRYHEYIYGSAEVVGLMCLKVFVEGDQQQYERLKSPACKLGAAFQKVNFLRDIKSDFEERGRVYFPGVDFNTFDKSAKELIEEDIQRDFDEALEGIKKLPEGAKLGVKVAYLYYQKLFDKIKDLPAETITQKRIRIPNSRKLSLLLGTYFGMKLGLG</sequence>
<dbReference type="Proteomes" id="UP000240708">
    <property type="component" value="Unassembled WGS sequence"/>
</dbReference>
<organism evidence="2 3">
    <name type="scientific">Cecembia rubra</name>
    <dbReference type="NCBI Taxonomy" id="1485585"/>
    <lineage>
        <taxon>Bacteria</taxon>
        <taxon>Pseudomonadati</taxon>
        <taxon>Bacteroidota</taxon>
        <taxon>Cytophagia</taxon>
        <taxon>Cytophagales</taxon>
        <taxon>Cyclobacteriaceae</taxon>
        <taxon>Cecembia</taxon>
    </lineage>
</organism>
<dbReference type="EMBL" id="PYGF01000005">
    <property type="protein sequence ID" value="PSL04278.1"/>
    <property type="molecule type" value="Genomic_DNA"/>
</dbReference>
<name>A0A2P8E480_9BACT</name>
<dbReference type="Gene3D" id="1.10.600.10">
    <property type="entry name" value="Farnesyl Diphosphate Synthase"/>
    <property type="match status" value="1"/>
</dbReference>
<dbReference type="InterPro" id="IPR033904">
    <property type="entry name" value="Trans_IPPS_HH"/>
</dbReference>
<dbReference type="PROSITE" id="PS01045">
    <property type="entry name" value="SQUALEN_PHYTOEN_SYN_2"/>
    <property type="match status" value="1"/>
</dbReference>
<comment type="caution">
    <text evidence="2">The sequence shown here is derived from an EMBL/GenBank/DDBJ whole genome shotgun (WGS) entry which is preliminary data.</text>
</comment>
<gene>
    <name evidence="2" type="ORF">CLV48_10517</name>
</gene>
<dbReference type="SFLD" id="SFLDG01212">
    <property type="entry name" value="Phytoene_synthase_like"/>
    <property type="match status" value="1"/>
</dbReference>
<dbReference type="PANTHER" id="PTHR31480">
    <property type="entry name" value="BIFUNCTIONAL LYCOPENE CYCLASE/PHYTOENE SYNTHASE"/>
    <property type="match status" value="1"/>
</dbReference>
<dbReference type="SUPFAM" id="SSF48576">
    <property type="entry name" value="Terpenoid synthases"/>
    <property type="match status" value="1"/>
</dbReference>
<dbReference type="InterPro" id="IPR008949">
    <property type="entry name" value="Isoprenoid_synthase_dom_sf"/>
</dbReference>
<dbReference type="AlphaFoldDB" id="A0A2P8E480"/>
<dbReference type="InterPro" id="IPR019845">
    <property type="entry name" value="Squalene/phytoene_synthase_CS"/>
</dbReference>
<keyword evidence="3" id="KW-1185">Reference proteome</keyword>
<dbReference type="InterPro" id="IPR044843">
    <property type="entry name" value="Trans_IPPS_bact-type"/>
</dbReference>
<reference evidence="2 3" key="1">
    <citation type="submission" date="2018-03" db="EMBL/GenBank/DDBJ databases">
        <title>Genomic Encyclopedia of Archaeal and Bacterial Type Strains, Phase II (KMG-II): from individual species to whole genera.</title>
        <authorList>
            <person name="Goeker M."/>
        </authorList>
    </citation>
    <scope>NUCLEOTIDE SEQUENCE [LARGE SCALE GENOMIC DNA]</scope>
    <source>
        <strain evidence="2 3">DSM 28057</strain>
    </source>
</reference>
<dbReference type="InterPro" id="IPR002060">
    <property type="entry name" value="Squ/phyt_synthse"/>
</dbReference>
<protein>
    <submittedName>
        <fullName evidence="2">Phytoene/squalene synthetase</fullName>
    </submittedName>
</protein>
<dbReference type="GO" id="GO:0051996">
    <property type="term" value="F:squalene synthase [NAD(P)H] activity"/>
    <property type="evidence" value="ECO:0007669"/>
    <property type="project" value="InterPro"/>
</dbReference>
<accession>A0A2P8E480</accession>
<dbReference type="SFLD" id="SFLDS00005">
    <property type="entry name" value="Isoprenoid_Synthase_Type_I"/>
    <property type="match status" value="1"/>
</dbReference>
<proteinExistence type="predicted"/>
<dbReference type="GO" id="GO:0016117">
    <property type="term" value="P:carotenoid biosynthetic process"/>
    <property type="evidence" value="ECO:0007669"/>
    <property type="project" value="UniProtKB-ARBA"/>
</dbReference>
<keyword evidence="1" id="KW-0808">Transferase</keyword>
<evidence type="ECO:0000256" key="1">
    <source>
        <dbReference type="ARBA" id="ARBA00022679"/>
    </source>
</evidence>
<dbReference type="Pfam" id="PF00494">
    <property type="entry name" value="SQS_PSY"/>
    <property type="match status" value="1"/>
</dbReference>
<evidence type="ECO:0000313" key="2">
    <source>
        <dbReference type="EMBL" id="PSL04278.1"/>
    </source>
</evidence>